<reference evidence="2" key="1">
    <citation type="submission" date="2020-01" db="EMBL/GenBank/DDBJ databases">
        <title>Development of genomics and gene disruption for Polysphondylium violaceum indicates a role for the polyketide synthase stlB in stalk morphogenesis.</title>
        <authorList>
            <person name="Narita B."/>
            <person name="Kawabe Y."/>
            <person name="Kin K."/>
            <person name="Saito T."/>
            <person name="Gibbs R."/>
            <person name="Kuspa A."/>
            <person name="Muzny D."/>
            <person name="Queller D."/>
            <person name="Richards S."/>
            <person name="Strassman J."/>
            <person name="Sucgang R."/>
            <person name="Worley K."/>
            <person name="Schaap P."/>
        </authorList>
    </citation>
    <scope>NUCLEOTIDE SEQUENCE</scope>
    <source>
        <strain evidence="2">QSvi11</strain>
    </source>
</reference>
<evidence type="ECO:0000313" key="2">
    <source>
        <dbReference type="EMBL" id="KAF2071892.1"/>
    </source>
</evidence>
<evidence type="ECO:0000256" key="1">
    <source>
        <dbReference type="SAM" id="MobiDB-lite"/>
    </source>
</evidence>
<dbReference type="AlphaFoldDB" id="A0A8J4PPZ2"/>
<dbReference type="EMBL" id="AJWJ01000329">
    <property type="protein sequence ID" value="KAF2071892.1"/>
    <property type="molecule type" value="Genomic_DNA"/>
</dbReference>
<gene>
    <name evidence="2" type="ORF">CYY_006794</name>
</gene>
<keyword evidence="3" id="KW-1185">Reference proteome</keyword>
<dbReference type="Proteomes" id="UP000695562">
    <property type="component" value="Unassembled WGS sequence"/>
</dbReference>
<comment type="caution">
    <text evidence="2">The sequence shown here is derived from an EMBL/GenBank/DDBJ whole genome shotgun (WGS) entry which is preliminary data.</text>
</comment>
<organism evidence="2 3">
    <name type="scientific">Polysphondylium violaceum</name>
    <dbReference type="NCBI Taxonomy" id="133409"/>
    <lineage>
        <taxon>Eukaryota</taxon>
        <taxon>Amoebozoa</taxon>
        <taxon>Evosea</taxon>
        <taxon>Eumycetozoa</taxon>
        <taxon>Dictyostelia</taxon>
        <taxon>Dictyosteliales</taxon>
        <taxon>Dictyosteliaceae</taxon>
        <taxon>Polysphondylium</taxon>
    </lineage>
</organism>
<proteinExistence type="predicted"/>
<feature type="region of interest" description="Disordered" evidence="1">
    <location>
        <begin position="13"/>
        <end position="32"/>
    </location>
</feature>
<sequence length="75" mass="8127">MIFNTISQIANPSQSMMKSSTKGGASMDGASANNQLSRRGCCGGRGRRNDNIDICIDIDIDIDIDNNNNRCGNWC</sequence>
<evidence type="ECO:0000313" key="3">
    <source>
        <dbReference type="Proteomes" id="UP000695562"/>
    </source>
</evidence>
<feature type="compositionally biased region" description="Polar residues" evidence="1">
    <location>
        <begin position="13"/>
        <end position="23"/>
    </location>
</feature>
<accession>A0A8J4PPZ2</accession>
<name>A0A8J4PPZ2_9MYCE</name>
<protein>
    <submittedName>
        <fullName evidence="2">Uncharacterized protein</fullName>
    </submittedName>
</protein>